<dbReference type="AlphaFoldDB" id="A0AAW0BIE0"/>
<sequence>MKISRFRDIFSRFLWMLSICLLHPMWSRINYRKTKDTFCTSSCSHLQLENPARISVRQGASEISDFSEVILLDTPR</sequence>
<proteinExistence type="predicted"/>
<protein>
    <recommendedName>
        <fullName evidence="3">Secreted protein</fullName>
    </recommendedName>
</protein>
<evidence type="ECO:0008006" key="3">
    <source>
        <dbReference type="Google" id="ProtNLM"/>
    </source>
</evidence>
<evidence type="ECO:0000313" key="2">
    <source>
        <dbReference type="Proteomes" id="UP001362999"/>
    </source>
</evidence>
<keyword evidence="2" id="KW-1185">Reference proteome</keyword>
<gene>
    <name evidence="1" type="ORF">R3P38DRAFT_1036237</name>
</gene>
<dbReference type="Proteomes" id="UP001362999">
    <property type="component" value="Unassembled WGS sequence"/>
</dbReference>
<organism evidence="1 2">
    <name type="scientific">Favolaschia claudopus</name>
    <dbReference type="NCBI Taxonomy" id="2862362"/>
    <lineage>
        <taxon>Eukaryota</taxon>
        <taxon>Fungi</taxon>
        <taxon>Dikarya</taxon>
        <taxon>Basidiomycota</taxon>
        <taxon>Agaricomycotina</taxon>
        <taxon>Agaricomycetes</taxon>
        <taxon>Agaricomycetidae</taxon>
        <taxon>Agaricales</taxon>
        <taxon>Marasmiineae</taxon>
        <taxon>Mycenaceae</taxon>
        <taxon>Favolaschia</taxon>
    </lineage>
</organism>
<comment type="caution">
    <text evidence="1">The sequence shown here is derived from an EMBL/GenBank/DDBJ whole genome shotgun (WGS) entry which is preliminary data.</text>
</comment>
<name>A0AAW0BIE0_9AGAR</name>
<evidence type="ECO:0000313" key="1">
    <source>
        <dbReference type="EMBL" id="KAK7026250.1"/>
    </source>
</evidence>
<reference evidence="1 2" key="1">
    <citation type="journal article" date="2024" name="J Genomics">
        <title>Draft genome sequencing and assembly of Favolaschia claudopus CIRM-BRFM 2984 isolated from oak limbs.</title>
        <authorList>
            <person name="Navarro D."/>
            <person name="Drula E."/>
            <person name="Chaduli D."/>
            <person name="Cazenave R."/>
            <person name="Ahrendt S."/>
            <person name="Wang J."/>
            <person name="Lipzen A."/>
            <person name="Daum C."/>
            <person name="Barry K."/>
            <person name="Grigoriev I.V."/>
            <person name="Favel A."/>
            <person name="Rosso M.N."/>
            <person name="Martin F."/>
        </authorList>
    </citation>
    <scope>NUCLEOTIDE SEQUENCE [LARGE SCALE GENOMIC DNA]</scope>
    <source>
        <strain evidence="1 2">CIRM-BRFM 2984</strain>
    </source>
</reference>
<dbReference type="EMBL" id="JAWWNJ010000032">
    <property type="protein sequence ID" value="KAK7026250.1"/>
    <property type="molecule type" value="Genomic_DNA"/>
</dbReference>
<accession>A0AAW0BIE0</accession>